<dbReference type="PANTHER" id="PTHR31042:SF150">
    <property type="entry name" value="OS06G0661900 PROTEIN"/>
    <property type="match status" value="1"/>
</dbReference>
<dbReference type="GO" id="GO:0016757">
    <property type="term" value="F:glycosyltransferase activity"/>
    <property type="evidence" value="ECO:0007669"/>
    <property type="project" value="UniProtKB-KW"/>
</dbReference>
<dbReference type="PANTHER" id="PTHR31042">
    <property type="entry name" value="CORE-2/I-BRANCHING BETA-1,6-N-ACETYLGLUCOSAMINYLTRANSFERASE FAMILY PROTEIN-RELATED"/>
    <property type="match status" value="1"/>
</dbReference>
<dbReference type="GO" id="GO:0016020">
    <property type="term" value="C:membrane"/>
    <property type="evidence" value="ECO:0007669"/>
    <property type="project" value="UniProtKB-SubCell"/>
</dbReference>
<gene>
    <name evidence="6" type="ORF">Satyrvirus2_62</name>
</gene>
<reference evidence="6" key="1">
    <citation type="submission" date="2018-10" db="EMBL/GenBank/DDBJ databases">
        <title>Hidden diversity of soil giant viruses.</title>
        <authorList>
            <person name="Schulz F."/>
            <person name="Alteio L."/>
            <person name="Goudeau D."/>
            <person name="Ryan E.M."/>
            <person name="Malmstrom R.R."/>
            <person name="Blanchard J."/>
            <person name="Woyke T."/>
        </authorList>
    </citation>
    <scope>NUCLEOTIDE SEQUENCE</scope>
    <source>
        <strain evidence="6">SAV1</strain>
    </source>
</reference>
<organism evidence="6">
    <name type="scientific">Satyrvirus sp</name>
    <dbReference type="NCBI Taxonomy" id="2487771"/>
    <lineage>
        <taxon>Viruses</taxon>
        <taxon>Varidnaviria</taxon>
        <taxon>Bamfordvirae</taxon>
        <taxon>Nucleocytoviricota</taxon>
        <taxon>Megaviricetes</taxon>
        <taxon>Imitervirales</taxon>
        <taxon>Mimiviridae</taxon>
        <taxon>Megamimivirinae</taxon>
    </lineage>
</organism>
<evidence type="ECO:0000256" key="2">
    <source>
        <dbReference type="ARBA" id="ARBA00022676"/>
    </source>
</evidence>
<proteinExistence type="predicted"/>
<keyword evidence="2" id="KW-0328">Glycosyltransferase</keyword>
<dbReference type="InterPro" id="IPR003406">
    <property type="entry name" value="Glyco_trans_14"/>
</dbReference>
<evidence type="ECO:0008006" key="7">
    <source>
        <dbReference type="Google" id="ProtNLM"/>
    </source>
</evidence>
<keyword evidence="5" id="KW-0325">Glycoprotein</keyword>
<evidence type="ECO:0000256" key="4">
    <source>
        <dbReference type="ARBA" id="ARBA00023136"/>
    </source>
</evidence>
<keyword evidence="3" id="KW-0808">Transferase</keyword>
<protein>
    <recommendedName>
        <fullName evidence="7">Core-2/I-Branching enzyme</fullName>
    </recommendedName>
</protein>
<comment type="subcellular location">
    <subcellularLocation>
        <location evidence="1">Membrane</location>
        <topology evidence="1">Single-pass type II membrane protein</topology>
    </subcellularLocation>
</comment>
<accession>A0A3G5AFK2</accession>
<evidence type="ECO:0000256" key="1">
    <source>
        <dbReference type="ARBA" id="ARBA00004606"/>
    </source>
</evidence>
<evidence type="ECO:0000313" key="6">
    <source>
        <dbReference type="EMBL" id="AYV85051.1"/>
    </source>
</evidence>
<evidence type="ECO:0000256" key="3">
    <source>
        <dbReference type="ARBA" id="ARBA00022679"/>
    </source>
</evidence>
<keyword evidence="4" id="KW-0472">Membrane</keyword>
<dbReference type="Pfam" id="PF02485">
    <property type="entry name" value="Branch"/>
    <property type="match status" value="1"/>
</dbReference>
<name>A0A3G5AFK2_9VIRU</name>
<evidence type="ECO:0000256" key="5">
    <source>
        <dbReference type="ARBA" id="ARBA00023180"/>
    </source>
</evidence>
<dbReference type="InterPro" id="IPR044174">
    <property type="entry name" value="BC10-like"/>
</dbReference>
<sequence length="258" mass="31201">MAKKLAFLFLIYDEINHEELWYNFFKNIDKSKYSIYIYYKYQKPLKYFEEYKLCNCIPTIHGTISIVHAHNILIKAALQDLDNYKFINVSQACIPFKSFDYIYDFLTKDNFAHFNVAPQKQCLPRCISVLDNLPHYRIYKSSNWFILNRSLAELVNTNDKFIDYFKDVRNPEQHFFITMVYDYWRHKEIIATDNLAEGATTFTNWQDMNYKYPSQKNLKNYKNISNNELQYLLDAPCLFGRKFDKGCFRKEQLKMFRF</sequence>
<dbReference type="EMBL" id="MK072438">
    <property type="protein sequence ID" value="AYV85051.1"/>
    <property type="molecule type" value="Genomic_DNA"/>
</dbReference>